<dbReference type="EMBL" id="JBIRUQ010000002">
    <property type="protein sequence ID" value="MFI1460820.1"/>
    <property type="molecule type" value="Genomic_DNA"/>
</dbReference>
<organism evidence="1 2">
    <name type="scientific">Nocardia carnea</name>
    <dbReference type="NCBI Taxonomy" id="37328"/>
    <lineage>
        <taxon>Bacteria</taxon>
        <taxon>Bacillati</taxon>
        <taxon>Actinomycetota</taxon>
        <taxon>Actinomycetes</taxon>
        <taxon>Mycobacteriales</taxon>
        <taxon>Nocardiaceae</taxon>
        <taxon>Nocardia</taxon>
    </lineage>
</organism>
<dbReference type="Proteomes" id="UP001611263">
    <property type="component" value="Unassembled WGS sequence"/>
</dbReference>
<protein>
    <submittedName>
        <fullName evidence="1">Uncharacterized protein</fullName>
    </submittedName>
</protein>
<dbReference type="RefSeq" id="WP_033245913.1">
    <property type="nucleotide sequence ID" value="NZ_JBIRUQ010000002.1"/>
</dbReference>
<sequence>MVRITVAHGPHLERTIRRALPTGDLRPAIRAAVLCYGKRVTNVQATVDICTELVERLASSLIMWELWA</sequence>
<evidence type="ECO:0000313" key="1">
    <source>
        <dbReference type="EMBL" id="MFI1460820.1"/>
    </source>
</evidence>
<evidence type="ECO:0000313" key="2">
    <source>
        <dbReference type="Proteomes" id="UP001611263"/>
    </source>
</evidence>
<comment type="caution">
    <text evidence="1">The sequence shown here is derived from an EMBL/GenBank/DDBJ whole genome shotgun (WGS) entry which is preliminary data.</text>
</comment>
<proteinExistence type="predicted"/>
<reference evidence="1 2" key="1">
    <citation type="submission" date="2024-10" db="EMBL/GenBank/DDBJ databases">
        <title>The Natural Products Discovery Center: Release of the First 8490 Sequenced Strains for Exploring Actinobacteria Biosynthetic Diversity.</title>
        <authorList>
            <person name="Kalkreuter E."/>
            <person name="Kautsar S.A."/>
            <person name="Yang D."/>
            <person name="Bader C.D."/>
            <person name="Teijaro C.N."/>
            <person name="Fluegel L."/>
            <person name="Davis C.M."/>
            <person name="Simpson J.R."/>
            <person name="Lauterbach L."/>
            <person name="Steele A.D."/>
            <person name="Gui C."/>
            <person name="Meng S."/>
            <person name="Li G."/>
            <person name="Viehrig K."/>
            <person name="Ye F."/>
            <person name="Su P."/>
            <person name="Kiefer A.F."/>
            <person name="Nichols A."/>
            <person name="Cepeda A.J."/>
            <person name="Yan W."/>
            <person name="Fan B."/>
            <person name="Jiang Y."/>
            <person name="Adhikari A."/>
            <person name="Zheng C.-J."/>
            <person name="Schuster L."/>
            <person name="Cowan T.M."/>
            <person name="Smanski M.J."/>
            <person name="Chevrette M.G."/>
            <person name="De Carvalho L.P.S."/>
            <person name="Shen B."/>
        </authorList>
    </citation>
    <scope>NUCLEOTIDE SEQUENCE [LARGE SCALE GENOMIC DNA]</scope>
    <source>
        <strain evidence="1 2">NPDC020568</strain>
    </source>
</reference>
<gene>
    <name evidence="1" type="ORF">ACH4WX_08850</name>
</gene>
<dbReference type="GeneID" id="93503954"/>
<accession>A0ABW7TNE8</accession>
<name>A0ABW7TNE8_9NOCA</name>
<keyword evidence="2" id="KW-1185">Reference proteome</keyword>